<evidence type="ECO:0000256" key="7">
    <source>
        <dbReference type="SAM" id="MobiDB-lite"/>
    </source>
</evidence>
<dbReference type="eggNOG" id="KOG1944">
    <property type="taxonomic scope" value="Eukaryota"/>
</dbReference>
<feature type="compositionally biased region" description="Low complexity" evidence="7">
    <location>
        <begin position="71"/>
        <end position="81"/>
    </location>
</feature>
<dbReference type="Pfam" id="PF04117">
    <property type="entry name" value="Mpv17_PMP22"/>
    <property type="match status" value="1"/>
</dbReference>
<name>S7ZIQ8_PENO1</name>
<feature type="transmembrane region" description="Helical" evidence="6">
    <location>
        <begin position="147"/>
        <end position="169"/>
    </location>
</feature>
<dbReference type="PANTHER" id="PTHR11266">
    <property type="entry name" value="PEROXISOMAL MEMBRANE PROTEIN 2, PXMP2 MPV17"/>
    <property type="match status" value="1"/>
</dbReference>
<sequence length="194" mass="21000">MSVSPIVKSTLQAVVINAGSNVLAQGIKAYRADIPFELDVQALIQFTACAIIVTPLNYLWQTNLEASFPGSKPAPAAAPPSTKEKSKSDATGSKSAKSSLNVGNTITKVVIDQTIGATWNTVLFLFTMGLLRGHHYDEVLVQIRQEFWPIMSAGFKLWPFVSVLCFTVVPVEQRLLVGSLFGVIWAVCLSLMSV</sequence>
<dbReference type="PANTHER" id="PTHR11266:SF80">
    <property type="entry name" value="PEROXISOMAL MEMBRANE PROTEIN 2"/>
    <property type="match status" value="1"/>
</dbReference>
<evidence type="ECO:0000313" key="8">
    <source>
        <dbReference type="EMBL" id="EPS28576.1"/>
    </source>
</evidence>
<comment type="similarity">
    <text evidence="2 6">Belongs to the peroxisomal membrane protein PXMP2/4 family.</text>
</comment>
<dbReference type="EMBL" id="KB644411">
    <property type="protein sequence ID" value="EPS28576.1"/>
    <property type="molecule type" value="Genomic_DNA"/>
</dbReference>
<evidence type="ECO:0000313" key="9">
    <source>
        <dbReference type="Proteomes" id="UP000019376"/>
    </source>
</evidence>
<dbReference type="InterPro" id="IPR007248">
    <property type="entry name" value="Mpv17_PMP22"/>
</dbReference>
<proteinExistence type="inferred from homology"/>
<dbReference type="HOGENOM" id="CLU_049109_3_1_1"/>
<evidence type="ECO:0000256" key="2">
    <source>
        <dbReference type="ARBA" id="ARBA00006824"/>
    </source>
</evidence>
<evidence type="ECO:0000256" key="5">
    <source>
        <dbReference type="ARBA" id="ARBA00023136"/>
    </source>
</evidence>
<feature type="compositionally biased region" description="Polar residues" evidence="7">
    <location>
        <begin position="89"/>
        <end position="98"/>
    </location>
</feature>
<dbReference type="OrthoDB" id="10267969at2759"/>
<protein>
    <submittedName>
        <fullName evidence="8">Uncharacterized protein</fullName>
    </submittedName>
</protein>
<feature type="region of interest" description="Disordered" evidence="7">
    <location>
        <begin position="71"/>
        <end position="98"/>
    </location>
</feature>
<dbReference type="PhylomeDB" id="S7ZIQ8"/>
<dbReference type="STRING" id="933388.S7ZIQ8"/>
<keyword evidence="3 6" id="KW-0812">Transmembrane</keyword>
<dbReference type="GO" id="GO:0005778">
    <property type="term" value="C:peroxisomal membrane"/>
    <property type="evidence" value="ECO:0007669"/>
    <property type="project" value="TreeGrafter"/>
</dbReference>
<comment type="subcellular location">
    <subcellularLocation>
        <location evidence="1">Membrane</location>
        <topology evidence="1">Multi-pass membrane protein</topology>
    </subcellularLocation>
</comment>
<evidence type="ECO:0000256" key="3">
    <source>
        <dbReference type="ARBA" id="ARBA00022692"/>
    </source>
</evidence>
<keyword evidence="5 6" id="KW-0472">Membrane</keyword>
<keyword evidence="4 6" id="KW-1133">Transmembrane helix</keyword>
<feature type="transmembrane region" description="Helical" evidence="6">
    <location>
        <begin position="175"/>
        <end position="192"/>
    </location>
</feature>
<keyword evidence="9" id="KW-1185">Reference proteome</keyword>
<reference evidence="8 9" key="1">
    <citation type="journal article" date="2013" name="PLoS ONE">
        <title>Genomic and secretomic analyses reveal unique features of the lignocellulolytic enzyme system of Penicillium decumbens.</title>
        <authorList>
            <person name="Liu G."/>
            <person name="Zhang L."/>
            <person name="Wei X."/>
            <person name="Zou G."/>
            <person name="Qin Y."/>
            <person name="Ma L."/>
            <person name="Li J."/>
            <person name="Zheng H."/>
            <person name="Wang S."/>
            <person name="Wang C."/>
            <person name="Xun L."/>
            <person name="Zhao G.-P."/>
            <person name="Zhou Z."/>
            <person name="Qu Y."/>
        </authorList>
    </citation>
    <scope>NUCLEOTIDE SEQUENCE [LARGE SCALE GENOMIC DNA]</scope>
    <source>
        <strain evidence="9">114-2 / CGMCC 5302</strain>
    </source>
</reference>
<gene>
    <name evidence="8" type="ORF">PDE_03522</name>
</gene>
<evidence type="ECO:0000256" key="6">
    <source>
        <dbReference type="RuleBase" id="RU363053"/>
    </source>
</evidence>
<accession>S7ZIQ8</accession>
<dbReference type="Proteomes" id="UP000019376">
    <property type="component" value="Unassembled WGS sequence"/>
</dbReference>
<evidence type="ECO:0000256" key="1">
    <source>
        <dbReference type="ARBA" id="ARBA00004141"/>
    </source>
</evidence>
<organism evidence="8 9">
    <name type="scientific">Penicillium oxalicum (strain 114-2 / CGMCC 5302)</name>
    <name type="common">Penicillium decumbens</name>
    <dbReference type="NCBI Taxonomy" id="933388"/>
    <lineage>
        <taxon>Eukaryota</taxon>
        <taxon>Fungi</taxon>
        <taxon>Dikarya</taxon>
        <taxon>Ascomycota</taxon>
        <taxon>Pezizomycotina</taxon>
        <taxon>Eurotiomycetes</taxon>
        <taxon>Eurotiomycetidae</taxon>
        <taxon>Eurotiales</taxon>
        <taxon>Aspergillaceae</taxon>
        <taxon>Penicillium</taxon>
    </lineage>
</organism>
<dbReference type="AlphaFoldDB" id="S7ZIQ8"/>
<evidence type="ECO:0000256" key="4">
    <source>
        <dbReference type="ARBA" id="ARBA00022989"/>
    </source>
</evidence>